<dbReference type="SUPFAM" id="SSF52540">
    <property type="entry name" value="P-loop containing nucleoside triphosphate hydrolases"/>
    <property type="match status" value="1"/>
</dbReference>
<dbReference type="InterPro" id="IPR027785">
    <property type="entry name" value="UvrD-like_helicase_C"/>
</dbReference>
<dbReference type="Gene3D" id="3.40.50.300">
    <property type="entry name" value="P-loop containing nucleotide triphosphate hydrolases"/>
    <property type="match status" value="1"/>
</dbReference>
<dbReference type="Pfam" id="PF13538">
    <property type="entry name" value="UvrD_C_2"/>
    <property type="match status" value="1"/>
</dbReference>
<organism evidence="2 3">
    <name type="scientific">Vreelandella olivaria</name>
    <dbReference type="NCBI Taxonomy" id="390919"/>
    <lineage>
        <taxon>Bacteria</taxon>
        <taxon>Pseudomonadati</taxon>
        <taxon>Pseudomonadota</taxon>
        <taxon>Gammaproteobacteria</taxon>
        <taxon>Oceanospirillales</taxon>
        <taxon>Halomonadaceae</taxon>
        <taxon>Vreelandella</taxon>
    </lineage>
</organism>
<dbReference type="CDD" id="cd18809">
    <property type="entry name" value="SF1_C_RecD"/>
    <property type="match status" value="1"/>
</dbReference>
<protein>
    <recommendedName>
        <fullName evidence="1">UvrD-like helicase C-terminal domain-containing protein</fullName>
    </recommendedName>
</protein>
<accession>A0ABN5WZF7</accession>
<evidence type="ECO:0000313" key="2">
    <source>
        <dbReference type="EMBL" id="BBI52255.1"/>
    </source>
</evidence>
<dbReference type="Proteomes" id="UP000289555">
    <property type="component" value="Chromosome"/>
</dbReference>
<evidence type="ECO:0000259" key="1">
    <source>
        <dbReference type="Pfam" id="PF13538"/>
    </source>
</evidence>
<proteinExistence type="predicted"/>
<feature type="domain" description="UvrD-like helicase C-terminal" evidence="1">
    <location>
        <begin position="64"/>
        <end position="111"/>
    </location>
</feature>
<sequence length="135" mass="15088">MLVTQNDYGLKLMNGDIGITMAVLDPRSPSNKPGRSLRVAFPTSDPENPIHWLPPSRLHSVETVFAMTVHKSQGSEFQHTALLLPQTPTRFSPARLVYTGITRARDWLTLIEAKRGILNDAVIREVMRVIGMGRL</sequence>
<dbReference type="InterPro" id="IPR027417">
    <property type="entry name" value="P-loop_NTPase"/>
</dbReference>
<gene>
    <name evidence="2" type="ORF">HORIV_46760</name>
</gene>
<keyword evidence="3" id="KW-1185">Reference proteome</keyword>
<dbReference type="EMBL" id="AP019416">
    <property type="protein sequence ID" value="BBI52255.1"/>
    <property type="molecule type" value="Genomic_DNA"/>
</dbReference>
<reference evidence="3" key="1">
    <citation type="journal article" date="2019" name="Microbiol. Resour. Announc.">
        <title>Complete Genome Sequence of Halomonas olivaria, a Moderately Halophilic Bacterium Isolated from Olive Processing Effluents, Obtained by Nanopore Sequencing.</title>
        <authorList>
            <person name="Nagata S."/>
            <person name="Ii K.M."/>
            <person name="Tsukimi T."/>
            <person name="Miura M.C."/>
            <person name="Galipon J."/>
            <person name="Arakawa K."/>
        </authorList>
    </citation>
    <scope>NUCLEOTIDE SEQUENCE [LARGE SCALE GENOMIC DNA]</scope>
    <source>
        <strain evidence="3">TYRC17</strain>
    </source>
</reference>
<evidence type="ECO:0000313" key="3">
    <source>
        <dbReference type="Proteomes" id="UP000289555"/>
    </source>
</evidence>
<name>A0ABN5WZF7_9GAMM</name>